<dbReference type="CDD" id="cd05233">
    <property type="entry name" value="SDR_c"/>
    <property type="match status" value="1"/>
</dbReference>
<dbReference type="InterPro" id="IPR037950">
    <property type="entry name" value="PgdA-like"/>
</dbReference>
<dbReference type="GO" id="GO:0005975">
    <property type="term" value="P:carbohydrate metabolic process"/>
    <property type="evidence" value="ECO:0007669"/>
    <property type="project" value="InterPro"/>
</dbReference>
<dbReference type="SUPFAM" id="SSF51735">
    <property type="entry name" value="NAD(P)-binding Rossmann-fold domains"/>
    <property type="match status" value="1"/>
</dbReference>
<dbReference type="InterPro" id="IPR011330">
    <property type="entry name" value="Glyco_hydro/deAcase_b/a-brl"/>
</dbReference>
<dbReference type="Pfam" id="PF01522">
    <property type="entry name" value="Polysacc_deac_1"/>
    <property type="match status" value="1"/>
</dbReference>
<feature type="domain" description="NodB homology" evidence="3">
    <location>
        <begin position="338"/>
        <end position="537"/>
    </location>
</feature>
<organism evidence="4 5">
    <name type="scientific">Alectoria fallacina</name>
    <dbReference type="NCBI Taxonomy" id="1903189"/>
    <lineage>
        <taxon>Eukaryota</taxon>
        <taxon>Fungi</taxon>
        <taxon>Dikarya</taxon>
        <taxon>Ascomycota</taxon>
        <taxon>Pezizomycotina</taxon>
        <taxon>Lecanoromycetes</taxon>
        <taxon>OSLEUM clade</taxon>
        <taxon>Lecanoromycetidae</taxon>
        <taxon>Lecanorales</taxon>
        <taxon>Lecanorineae</taxon>
        <taxon>Parmeliaceae</taxon>
        <taxon>Alectoria</taxon>
    </lineage>
</organism>
<feature type="chain" id="PRO_5034363764" description="NodB homology domain-containing protein" evidence="2">
    <location>
        <begin position="23"/>
        <end position="615"/>
    </location>
</feature>
<dbReference type="AlphaFoldDB" id="A0A8H3ID70"/>
<dbReference type="Gene3D" id="3.40.50.720">
    <property type="entry name" value="NAD(P)-binding Rossmann-like Domain"/>
    <property type="match status" value="1"/>
</dbReference>
<name>A0A8H3ID70_9LECA</name>
<sequence length="615" mass="67594">MSGTTSFLALQGLHVFITGAAGGIGSQAVREFLSQGCKITAHDRKPMDCPPLITDGTFHSVQGDISNEDSIKACMKSARDHHGPINILIANAGITDESHEYPIWEIPLELWQEVYNVNIRGTFLTIKHFLQSAAVSQKEGGKELDNLAIVVTGSETGKFGQAGHTEYASGKAGLQYGLVRGVKNEIVRLNSKARINAVAPGWVDTPLIEGRLDDPKEMWAEAEATVPLRKIAKPEDVACAMAFLASHRAAGHISGECLSVDGGMEGRLIWGEPGTSDVLKHRESTSNAVTSSSVSQPKQDPSEATPPTLKRKVQVALSVDFDAISGLLGTGKNDANNKADYSQGFFAGNIGVTRLVKLFKKHEIADKVTWFVPGHSIETFPEATKAIKDSGCEVALHGYSHEGAYQMTEQQEKDVLEKCIDLATELTGKKPVGYRAPLYQIRESTIRLLVEHGFSYDTSLCAHDSQPYLAPLDTHIQPPDFSQPAATWMHPTPIPTSAATATSLIEIPCNWYMEDMTPLFYLPHVPNSHGYVDVRLIEQMWKDRFEWLWENGSGGKDEGGDFVFPLTLHPDCSGMAHVVGMVERMIKWLKEWEGVEFRRYEDIAREWRAGAVKGR</sequence>
<comment type="caution">
    <text evidence="4">The sequence shown here is derived from an EMBL/GenBank/DDBJ whole genome shotgun (WGS) entry which is preliminary data.</text>
</comment>
<dbReference type="Gene3D" id="3.20.20.370">
    <property type="entry name" value="Glycoside hydrolase/deacetylase"/>
    <property type="match status" value="1"/>
</dbReference>
<dbReference type="EMBL" id="CAJPDR010000091">
    <property type="protein sequence ID" value="CAF9916420.1"/>
    <property type="molecule type" value="Genomic_DNA"/>
</dbReference>
<proteinExistence type="predicted"/>
<keyword evidence="2" id="KW-0732">Signal</keyword>
<dbReference type="SUPFAM" id="SSF88713">
    <property type="entry name" value="Glycoside hydrolase/deacetylase"/>
    <property type="match status" value="1"/>
</dbReference>
<dbReference type="PRINTS" id="PR00081">
    <property type="entry name" value="GDHRDH"/>
</dbReference>
<accession>A0A8H3ID70</accession>
<feature type="region of interest" description="Disordered" evidence="1">
    <location>
        <begin position="279"/>
        <end position="309"/>
    </location>
</feature>
<dbReference type="PANTHER" id="PTHR47561">
    <property type="entry name" value="POLYSACCHARIDE DEACETYLASE FAMILY PROTEIN (AFU_ORTHOLOGUE AFUA_6G05030)"/>
    <property type="match status" value="1"/>
</dbReference>
<evidence type="ECO:0000259" key="3">
    <source>
        <dbReference type="PROSITE" id="PS51677"/>
    </source>
</evidence>
<evidence type="ECO:0000313" key="5">
    <source>
        <dbReference type="Proteomes" id="UP000664203"/>
    </source>
</evidence>
<dbReference type="OrthoDB" id="504708at2759"/>
<dbReference type="CDD" id="cd10938">
    <property type="entry name" value="CE4_HpPgdA_like"/>
    <property type="match status" value="1"/>
</dbReference>
<dbReference type="PANTHER" id="PTHR47561:SF2">
    <property type="entry name" value="HYPOTHETICAL POLYSACCHARIDE DEACETYLASE (EUROFUNG)"/>
    <property type="match status" value="1"/>
</dbReference>
<evidence type="ECO:0000256" key="1">
    <source>
        <dbReference type="SAM" id="MobiDB-lite"/>
    </source>
</evidence>
<evidence type="ECO:0000313" key="4">
    <source>
        <dbReference type="EMBL" id="CAF9916420.1"/>
    </source>
</evidence>
<reference evidence="4" key="1">
    <citation type="submission" date="2021-03" db="EMBL/GenBank/DDBJ databases">
        <authorList>
            <person name="Tagirdzhanova G."/>
        </authorList>
    </citation>
    <scope>NUCLEOTIDE SEQUENCE</scope>
</reference>
<evidence type="ECO:0000256" key="2">
    <source>
        <dbReference type="SAM" id="SignalP"/>
    </source>
</evidence>
<feature type="signal peptide" evidence="2">
    <location>
        <begin position="1"/>
        <end position="22"/>
    </location>
</feature>
<keyword evidence="5" id="KW-1185">Reference proteome</keyword>
<dbReference type="InterPro" id="IPR036291">
    <property type="entry name" value="NAD(P)-bd_dom_sf"/>
</dbReference>
<dbReference type="PROSITE" id="PS51677">
    <property type="entry name" value="NODB"/>
    <property type="match status" value="1"/>
</dbReference>
<dbReference type="GO" id="GO:0016810">
    <property type="term" value="F:hydrolase activity, acting on carbon-nitrogen (but not peptide) bonds"/>
    <property type="evidence" value="ECO:0007669"/>
    <property type="project" value="InterPro"/>
</dbReference>
<dbReference type="InterPro" id="IPR002509">
    <property type="entry name" value="NODB_dom"/>
</dbReference>
<dbReference type="Proteomes" id="UP000664203">
    <property type="component" value="Unassembled WGS sequence"/>
</dbReference>
<feature type="compositionally biased region" description="Low complexity" evidence="1">
    <location>
        <begin position="285"/>
        <end position="295"/>
    </location>
</feature>
<gene>
    <name evidence="4" type="ORF">ALECFALPRED_010713</name>
</gene>
<protein>
    <recommendedName>
        <fullName evidence="3">NodB homology domain-containing protein</fullName>
    </recommendedName>
</protein>
<dbReference type="Pfam" id="PF13561">
    <property type="entry name" value="adh_short_C2"/>
    <property type="match status" value="1"/>
</dbReference>
<dbReference type="InterPro" id="IPR002347">
    <property type="entry name" value="SDR_fam"/>
</dbReference>